<organism evidence="7 8">
    <name type="scientific">Peteryoungia ipomoeae</name>
    <dbReference type="NCBI Taxonomy" id="1210932"/>
    <lineage>
        <taxon>Bacteria</taxon>
        <taxon>Pseudomonadati</taxon>
        <taxon>Pseudomonadota</taxon>
        <taxon>Alphaproteobacteria</taxon>
        <taxon>Hyphomicrobiales</taxon>
        <taxon>Rhizobiaceae</taxon>
        <taxon>Peteryoungia</taxon>
    </lineage>
</organism>
<dbReference type="Pfam" id="PF01699">
    <property type="entry name" value="Na_Ca_ex"/>
    <property type="match status" value="2"/>
</dbReference>
<feature type="domain" description="Sodium/calcium exchanger membrane region" evidence="6">
    <location>
        <begin position="3"/>
        <end position="142"/>
    </location>
</feature>
<dbReference type="Gene3D" id="1.20.1420.30">
    <property type="entry name" value="NCX, central ion-binding region"/>
    <property type="match status" value="1"/>
</dbReference>
<dbReference type="Proteomes" id="UP000308828">
    <property type="component" value="Unassembled WGS sequence"/>
</dbReference>
<comment type="caution">
    <text evidence="7">The sequence shown here is derived from an EMBL/GenBank/DDBJ whole genome shotgun (WGS) entry which is preliminary data.</text>
</comment>
<feature type="transmembrane region" description="Helical" evidence="5">
    <location>
        <begin position="102"/>
        <end position="119"/>
    </location>
</feature>
<dbReference type="GO" id="GO:0005262">
    <property type="term" value="F:calcium channel activity"/>
    <property type="evidence" value="ECO:0007669"/>
    <property type="project" value="TreeGrafter"/>
</dbReference>
<dbReference type="InterPro" id="IPR004837">
    <property type="entry name" value="NaCa_Exmemb"/>
</dbReference>
<dbReference type="OrthoDB" id="9794225at2"/>
<evidence type="ECO:0000256" key="3">
    <source>
        <dbReference type="ARBA" id="ARBA00022989"/>
    </source>
</evidence>
<reference evidence="7 8" key="1">
    <citation type="submission" date="2019-04" db="EMBL/GenBank/DDBJ databases">
        <title>Genome sequence of strain shin9-1.</title>
        <authorList>
            <person name="Gao J."/>
            <person name="Sun J."/>
        </authorList>
    </citation>
    <scope>NUCLEOTIDE SEQUENCE [LARGE SCALE GENOMIC DNA]</scope>
    <source>
        <strain evidence="8">shin9-1</strain>
    </source>
</reference>
<keyword evidence="8" id="KW-1185">Reference proteome</keyword>
<comment type="subcellular location">
    <subcellularLocation>
        <location evidence="1">Membrane</location>
        <topology evidence="1">Multi-pass membrane protein</topology>
    </subcellularLocation>
</comment>
<dbReference type="Gene3D" id="6.10.280.80">
    <property type="entry name" value="NCX, peripheral helical region"/>
    <property type="match status" value="1"/>
</dbReference>
<feature type="domain" description="Sodium/calcium exchanger membrane region" evidence="6">
    <location>
        <begin position="168"/>
        <end position="307"/>
    </location>
</feature>
<feature type="transmembrane region" description="Helical" evidence="5">
    <location>
        <begin position="164"/>
        <end position="182"/>
    </location>
</feature>
<evidence type="ECO:0000256" key="2">
    <source>
        <dbReference type="ARBA" id="ARBA00022692"/>
    </source>
</evidence>
<protein>
    <submittedName>
        <fullName evidence="7">Calcium/sodium antiporter</fullName>
    </submittedName>
</protein>
<dbReference type="GO" id="GO:0008273">
    <property type="term" value="F:calcium, potassium:sodium antiporter activity"/>
    <property type="evidence" value="ECO:0007669"/>
    <property type="project" value="TreeGrafter"/>
</dbReference>
<feature type="transmembrane region" description="Helical" evidence="5">
    <location>
        <begin position="125"/>
        <end position="143"/>
    </location>
</feature>
<feature type="transmembrane region" description="Helical" evidence="5">
    <location>
        <begin position="66"/>
        <end position="90"/>
    </location>
</feature>
<evidence type="ECO:0000256" key="5">
    <source>
        <dbReference type="SAM" id="Phobius"/>
    </source>
</evidence>
<feature type="transmembrane region" description="Helical" evidence="5">
    <location>
        <begin position="37"/>
        <end position="60"/>
    </location>
</feature>
<dbReference type="GO" id="GO:0006874">
    <property type="term" value="P:intracellular calcium ion homeostasis"/>
    <property type="evidence" value="ECO:0007669"/>
    <property type="project" value="TreeGrafter"/>
</dbReference>
<evidence type="ECO:0000313" key="8">
    <source>
        <dbReference type="Proteomes" id="UP000308828"/>
    </source>
</evidence>
<gene>
    <name evidence="7" type="ORF">FAA97_05765</name>
</gene>
<name>A0A4S8P9S5_9HYPH</name>
<accession>A0A4S8P9S5</accession>
<dbReference type="GO" id="GO:0005886">
    <property type="term" value="C:plasma membrane"/>
    <property type="evidence" value="ECO:0007669"/>
    <property type="project" value="TreeGrafter"/>
</dbReference>
<keyword evidence="3 5" id="KW-1133">Transmembrane helix</keyword>
<dbReference type="AlphaFoldDB" id="A0A4S8P9S5"/>
<dbReference type="PANTHER" id="PTHR10846:SF8">
    <property type="entry name" value="INNER MEMBRANE PROTEIN YRBG"/>
    <property type="match status" value="1"/>
</dbReference>
<sequence>MDYLLVIGGLVGLYYGAEWLLRGAIALAQKLGIPTLIVSLVIVGFGTSMPELLVSVRAALAGSSDIALGNVVGSNAANILLIIGICALIFPITHWDKGVKRDSYVMIGGAVLLLGLVQFDAIGRLAGLLMTLALLAYVGYAYVKGKGAVDALDSEEVKHETLGGGFMALLIIGGLATLFVGAELLVRGATSIARDFGISEAVIGLTVVAVGTSLPELATGVMSALRKHSDIMIGNIVGSNIFNILFILGVTSLIQPIAVAPRFGSFDVPVMLAVTIGFAALLLTHVGVRRLVAGAMLAAYGVYTFALVQI</sequence>
<feature type="transmembrane region" description="Helical" evidence="5">
    <location>
        <begin position="266"/>
        <end position="284"/>
    </location>
</feature>
<feature type="transmembrane region" description="Helical" evidence="5">
    <location>
        <begin position="232"/>
        <end position="254"/>
    </location>
</feature>
<dbReference type="NCBIfam" id="TIGR00367">
    <property type="entry name" value="calcium/sodium antiporter"/>
    <property type="match status" value="1"/>
</dbReference>
<dbReference type="InterPro" id="IPR004481">
    <property type="entry name" value="K/Na/Ca-exchanger"/>
</dbReference>
<evidence type="ECO:0000259" key="6">
    <source>
        <dbReference type="Pfam" id="PF01699"/>
    </source>
</evidence>
<dbReference type="EMBL" id="STGV01000001">
    <property type="protein sequence ID" value="THV25892.1"/>
    <property type="molecule type" value="Genomic_DNA"/>
</dbReference>
<evidence type="ECO:0000256" key="1">
    <source>
        <dbReference type="ARBA" id="ARBA00004141"/>
    </source>
</evidence>
<keyword evidence="2 5" id="KW-0812">Transmembrane</keyword>
<feature type="transmembrane region" description="Helical" evidence="5">
    <location>
        <begin position="291"/>
        <end position="308"/>
    </location>
</feature>
<evidence type="ECO:0000313" key="7">
    <source>
        <dbReference type="EMBL" id="THV25892.1"/>
    </source>
</evidence>
<keyword evidence="4 5" id="KW-0472">Membrane</keyword>
<dbReference type="PANTHER" id="PTHR10846">
    <property type="entry name" value="SODIUM/POTASSIUM/CALCIUM EXCHANGER"/>
    <property type="match status" value="1"/>
</dbReference>
<feature type="transmembrane region" description="Helical" evidence="5">
    <location>
        <begin position="202"/>
        <end position="225"/>
    </location>
</feature>
<evidence type="ECO:0000256" key="4">
    <source>
        <dbReference type="ARBA" id="ARBA00023136"/>
    </source>
</evidence>
<dbReference type="InterPro" id="IPR044880">
    <property type="entry name" value="NCX_ion-bd_dom_sf"/>
</dbReference>
<proteinExistence type="predicted"/>
<dbReference type="RefSeq" id="WP_136597526.1">
    <property type="nucleotide sequence ID" value="NZ_STGV01000001.1"/>
</dbReference>
<feature type="transmembrane region" description="Helical" evidence="5">
    <location>
        <begin position="6"/>
        <end position="25"/>
    </location>
</feature>